<dbReference type="Gene3D" id="1.10.10.10">
    <property type="entry name" value="Winged helix-like DNA-binding domain superfamily/Winged helix DNA-binding domain"/>
    <property type="match status" value="1"/>
</dbReference>
<dbReference type="InterPro" id="IPR000847">
    <property type="entry name" value="LysR_HTH_N"/>
</dbReference>
<dbReference type="AlphaFoldDB" id="A0A7Y8H1H6"/>
<organism evidence="6 7">
    <name type="scientific">Hydrogenophaga aromaticivorans</name>
    <dbReference type="NCBI Taxonomy" id="2610898"/>
    <lineage>
        <taxon>Bacteria</taxon>
        <taxon>Pseudomonadati</taxon>
        <taxon>Pseudomonadota</taxon>
        <taxon>Betaproteobacteria</taxon>
        <taxon>Burkholderiales</taxon>
        <taxon>Comamonadaceae</taxon>
        <taxon>Hydrogenophaga</taxon>
    </lineage>
</organism>
<evidence type="ECO:0000256" key="2">
    <source>
        <dbReference type="ARBA" id="ARBA00023015"/>
    </source>
</evidence>
<dbReference type="PRINTS" id="PR00039">
    <property type="entry name" value="HTHLYSR"/>
</dbReference>
<dbReference type="InterPro" id="IPR050389">
    <property type="entry name" value="LysR-type_TF"/>
</dbReference>
<evidence type="ECO:0000259" key="5">
    <source>
        <dbReference type="PROSITE" id="PS50931"/>
    </source>
</evidence>
<keyword evidence="7" id="KW-1185">Reference proteome</keyword>
<dbReference type="PANTHER" id="PTHR30118:SF15">
    <property type="entry name" value="TRANSCRIPTIONAL REGULATORY PROTEIN"/>
    <property type="match status" value="1"/>
</dbReference>
<dbReference type="GO" id="GO:0003677">
    <property type="term" value="F:DNA binding"/>
    <property type="evidence" value="ECO:0007669"/>
    <property type="project" value="UniProtKB-KW"/>
</dbReference>
<accession>A0A7Y8H1H6</accession>
<dbReference type="EMBL" id="VYGV01000028">
    <property type="protein sequence ID" value="NWF48785.1"/>
    <property type="molecule type" value="Genomic_DNA"/>
</dbReference>
<feature type="domain" description="HTH lysR-type" evidence="5">
    <location>
        <begin position="15"/>
        <end position="72"/>
    </location>
</feature>
<dbReference type="Gene3D" id="3.40.190.10">
    <property type="entry name" value="Periplasmic binding protein-like II"/>
    <property type="match status" value="2"/>
</dbReference>
<keyword evidence="2" id="KW-0805">Transcription regulation</keyword>
<dbReference type="Proteomes" id="UP000545507">
    <property type="component" value="Unassembled WGS sequence"/>
</dbReference>
<keyword evidence="3" id="KW-0238">DNA-binding</keyword>
<evidence type="ECO:0000313" key="7">
    <source>
        <dbReference type="Proteomes" id="UP000545507"/>
    </source>
</evidence>
<dbReference type="InterPro" id="IPR036388">
    <property type="entry name" value="WH-like_DNA-bd_sf"/>
</dbReference>
<reference evidence="6 7" key="1">
    <citation type="submission" date="2019-09" db="EMBL/GenBank/DDBJ databases">
        <title>Hydrogenophaga aromatica sp. nov., isolated from a para-xylene-degrading enrichment culture.</title>
        <authorList>
            <person name="Tancsics A."/>
            <person name="Banerjee S."/>
        </authorList>
    </citation>
    <scope>NUCLEOTIDE SEQUENCE [LARGE SCALE GENOMIC DNA]</scope>
    <source>
        <strain evidence="6 7">D2P1</strain>
    </source>
</reference>
<evidence type="ECO:0000256" key="1">
    <source>
        <dbReference type="ARBA" id="ARBA00009437"/>
    </source>
</evidence>
<protein>
    <submittedName>
        <fullName evidence="6">LysR family transcriptional regulator</fullName>
    </submittedName>
</protein>
<comment type="caution">
    <text evidence="6">The sequence shown here is derived from an EMBL/GenBank/DDBJ whole genome shotgun (WGS) entry which is preliminary data.</text>
</comment>
<dbReference type="InterPro" id="IPR005119">
    <property type="entry name" value="LysR_subst-bd"/>
</dbReference>
<keyword evidence="4" id="KW-0804">Transcription</keyword>
<sequence>MSLLSDMPDSYNLTMDLNLLRVFDAIYAARSISNAADRLGMSQPACSQALSRLRIELRDPLFERTAGGVKPTERADRLARSVQGGLALLDEGVREPDAFHPQTSRAELKLHLTDIGEMRFLPRLVQTLQSRAPGIKVLASPWPQKDIAEALHNGDLHLAIGFLPQTQGTQKIELLKDRYALMVKAGHPLIRGRGRSGLSTRALSRFDFVTVRSHSETQRILSVLQLEERIRLRVSSFLALPAIVRSTDLAVVIPKAIAQEFEPREEFLLLDADLPQQDFTVSLHWGRRHEHDPFLRWARALVIELFKQ</sequence>
<dbReference type="Pfam" id="PF03466">
    <property type="entry name" value="LysR_substrate"/>
    <property type="match status" value="1"/>
</dbReference>
<dbReference type="PROSITE" id="PS50931">
    <property type="entry name" value="HTH_LYSR"/>
    <property type="match status" value="1"/>
</dbReference>
<dbReference type="Pfam" id="PF00126">
    <property type="entry name" value="HTH_1"/>
    <property type="match status" value="1"/>
</dbReference>
<dbReference type="SUPFAM" id="SSF46785">
    <property type="entry name" value="Winged helix' DNA-binding domain"/>
    <property type="match status" value="1"/>
</dbReference>
<comment type="similarity">
    <text evidence="1">Belongs to the LysR transcriptional regulatory family.</text>
</comment>
<dbReference type="InterPro" id="IPR036390">
    <property type="entry name" value="WH_DNA-bd_sf"/>
</dbReference>
<dbReference type="PANTHER" id="PTHR30118">
    <property type="entry name" value="HTH-TYPE TRANSCRIPTIONAL REGULATOR LEUO-RELATED"/>
    <property type="match status" value="1"/>
</dbReference>
<proteinExistence type="inferred from homology"/>
<evidence type="ECO:0000256" key="4">
    <source>
        <dbReference type="ARBA" id="ARBA00023163"/>
    </source>
</evidence>
<evidence type="ECO:0000256" key="3">
    <source>
        <dbReference type="ARBA" id="ARBA00023125"/>
    </source>
</evidence>
<name>A0A7Y8H1H6_9BURK</name>
<dbReference type="SUPFAM" id="SSF53850">
    <property type="entry name" value="Periplasmic binding protein-like II"/>
    <property type="match status" value="1"/>
</dbReference>
<gene>
    <name evidence="6" type="ORF">F3K02_26510</name>
</gene>
<evidence type="ECO:0000313" key="6">
    <source>
        <dbReference type="EMBL" id="NWF48785.1"/>
    </source>
</evidence>
<dbReference type="GO" id="GO:0003700">
    <property type="term" value="F:DNA-binding transcription factor activity"/>
    <property type="evidence" value="ECO:0007669"/>
    <property type="project" value="InterPro"/>
</dbReference>